<keyword evidence="1" id="KW-0472">Membrane</keyword>
<dbReference type="Gene3D" id="1.20.1280.290">
    <property type="match status" value="2"/>
</dbReference>
<proteinExistence type="predicted"/>
<feature type="transmembrane region" description="Helical" evidence="1">
    <location>
        <begin position="6"/>
        <end position="22"/>
    </location>
</feature>
<dbReference type="AlphaFoldDB" id="A0A1I2JM59"/>
<protein>
    <submittedName>
        <fullName evidence="2">Sugar efflux transporter for intercellular exchange</fullName>
    </submittedName>
</protein>
<keyword evidence="1" id="KW-0812">Transmembrane</keyword>
<gene>
    <name evidence="2" type="ORF">SAMN05421541_11313</name>
</gene>
<feature type="transmembrane region" description="Helical" evidence="1">
    <location>
        <begin position="93"/>
        <end position="115"/>
    </location>
</feature>
<feature type="transmembrane region" description="Helical" evidence="1">
    <location>
        <begin position="34"/>
        <end position="56"/>
    </location>
</feature>
<keyword evidence="3" id="KW-1185">Reference proteome</keyword>
<evidence type="ECO:0000313" key="3">
    <source>
        <dbReference type="Proteomes" id="UP000199645"/>
    </source>
</evidence>
<reference evidence="2 3" key="1">
    <citation type="submission" date="2016-10" db="EMBL/GenBank/DDBJ databases">
        <authorList>
            <person name="de Groot N.N."/>
        </authorList>
    </citation>
    <scope>NUCLEOTIDE SEQUENCE [LARGE SCALE GENOMIC DNA]</scope>
    <source>
        <strain evidence="2 3">DSM 43019</strain>
    </source>
</reference>
<sequence>MLIHVFGLLGATLSMSIAWPQVYRSCVRRRTSGLSATACMLSVAMPLGWITYGLLIGDPFQIVTNVVSASTGLAILIALLVTRPAARAVRPLLASASTAAGVLIVVLATAASAALPQVSASRAATMLGTALAAMSFVSAVPQPLALLRDRRQDLSGVSPLRWTLAASACGSWLAYGIGVGQPAVWASALVGLTSSVTVCAVLFTRRNALLPATA</sequence>
<evidence type="ECO:0000313" key="2">
    <source>
        <dbReference type="EMBL" id="SFF55329.1"/>
    </source>
</evidence>
<feature type="transmembrane region" description="Helical" evidence="1">
    <location>
        <begin position="62"/>
        <end position="81"/>
    </location>
</feature>
<feature type="transmembrane region" description="Helical" evidence="1">
    <location>
        <begin position="159"/>
        <end position="177"/>
    </location>
</feature>
<feature type="transmembrane region" description="Helical" evidence="1">
    <location>
        <begin position="183"/>
        <end position="203"/>
    </location>
</feature>
<evidence type="ECO:0000256" key="1">
    <source>
        <dbReference type="SAM" id="Phobius"/>
    </source>
</evidence>
<organism evidence="2 3">
    <name type="scientific">Actinoplanes philippinensis</name>
    <dbReference type="NCBI Taxonomy" id="35752"/>
    <lineage>
        <taxon>Bacteria</taxon>
        <taxon>Bacillati</taxon>
        <taxon>Actinomycetota</taxon>
        <taxon>Actinomycetes</taxon>
        <taxon>Micromonosporales</taxon>
        <taxon>Micromonosporaceae</taxon>
        <taxon>Actinoplanes</taxon>
    </lineage>
</organism>
<dbReference type="OrthoDB" id="5183257at2"/>
<dbReference type="NCBIfam" id="NF037967">
    <property type="entry name" value="SemiSWEET_1"/>
    <property type="match status" value="1"/>
</dbReference>
<keyword evidence="1" id="KW-1133">Transmembrane helix</keyword>
<dbReference type="Proteomes" id="UP000199645">
    <property type="component" value="Unassembled WGS sequence"/>
</dbReference>
<dbReference type="EMBL" id="FONV01000013">
    <property type="protein sequence ID" value="SFF55329.1"/>
    <property type="molecule type" value="Genomic_DNA"/>
</dbReference>
<feature type="transmembrane region" description="Helical" evidence="1">
    <location>
        <begin position="127"/>
        <end position="147"/>
    </location>
</feature>
<name>A0A1I2JM59_9ACTN</name>
<accession>A0A1I2JM59</accession>